<reference evidence="2 3" key="1">
    <citation type="submission" date="2018-07" db="EMBL/GenBank/DDBJ databases">
        <title>Dyadobacter roseus sp. nov., isolated from rose rhizosphere soil.</title>
        <authorList>
            <person name="Chen L."/>
        </authorList>
    </citation>
    <scope>NUCLEOTIDE SEQUENCE [LARGE SCALE GENOMIC DNA]</scope>
    <source>
        <strain evidence="2 3">RS19</strain>
    </source>
</reference>
<dbReference type="RefSeq" id="WP_115830897.1">
    <property type="nucleotide sequence ID" value="NZ_QNUL01000006.1"/>
</dbReference>
<dbReference type="Pfam" id="PF05618">
    <property type="entry name" value="Zn_protease"/>
    <property type="match status" value="1"/>
</dbReference>
<dbReference type="AlphaFoldDB" id="A0A3D8YDJ9"/>
<keyword evidence="2" id="KW-0378">Hydrolase</keyword>
<dbReference type="InterPro" id="IPR021109">
    <property type="entry name" value="Peptidase_aspartic_dom_sf"/>
</dbReference>
<evidence type="ECO:0000259" key="1">
    <source>
        <dbReference type="Pfam" id="PF05618"/>
    </source>
</evidence>
<accession>A0A3D8YDJ9</accession>
<protein>
    <submittedName>
        <fullName evidence="2">ATP-dependent zinc protease</fullName>
    </submittedName>
</protein>
<organism evidence="2 3">
    <name type="scientific">Dyadobacter luteus</name>
    <dbReference type="NCBI Taxonomy" id="2259619"/>
    <lineage>
        <taxon>Bacteria</taxon>
        <taxon>Pseudomonadati</taxon>
        <taxon>Bacteroidota</taxon>
        <taxon>Cytophagia</taxon>
        <taxon>Cytophagales</taxon>
        <taxon>Spirosomataceae</taxon>
        <taxon>Dyadobacter</taxon>
    </lineage>
</organism>
<keyword evidence="2" id="KW-0645">Protease</keyword>
<dbReference type="PANTHER" id="PTHR38037">
    <property type="entry name" value="ZN_PROTEASE DOMAIN-CONTAINING PROTEIN"/>
    <property type="match status" value="1"/>
</dbReference>
<keyword evidence="3" id="KW-1185">Reference proteome</keyword>
<sequence>MKHPIEIIGATDMVDLPELGWFMVPVRVDSGATTSSIHCSKVKLITEDNETVLRFYLDARRGAPPQSFTVKNFKETIVRNSSGKEEKRYVIKTSIKIFGRKIRTEFTLANRKKMSYPILLGRKLLKGRFIVDVAQKDLSVNRSKNKISPESLTDKARL</sequence>
<dbReference type="InterPro" id="IPR008503">
    <property type="entry name" value="Asp_endopeptidase"/>
</dbReference>
<dbReference type="GO" id="GO:0008233">
    <property type="term" value="F:peptidase activity"/>
    <property type="evidence" value="ECO:0007669"/>
    <property type="project" value="UniProtKB-KW"/>
</dbReference>
<dbReference type="GO" id="GO:0006508">
    <property type="term" value="P:proteolysis"/>
    <property type="evidence" value="ECO:0007669"/>
    <property type="project" value="UniProtKB-KW"/>
</dbReference>
<dbReference type="EMBL" id="QNUL01000006">
    <property type="protein sequence ID" value="REA62188.1"/>
    <property type="molecule type" value="Genomic_DNA"/>
</dbReference>
<name>A0A3D8YDJ9_9BACT</name>
<comment type="caution">
    <text evidence="2">The sequence shown here is derived from an EMBL/GenBank/DDBJ whole genome shotgun (WGS) entry which is preliminary data.</text>
</comment>
<gene>
    <name evidence="2" type="ORF">DSL64_11105</name>
</gene>
<dbReference type="Proteomes" id="UP000256373">
    <property type="component" value="Unassembled WGS sequence"/>
</dbReference>
<dbReference type="Gene3D" id="2.40.70.10">
    <property type="entry name" value="Acid Proteases"/>
    <property type="match status" value="1"/>
</dbReference>
<dbReference type="PANTHER" id="PTHR38037:SF2">
    <property type="entry name" value="ATP-DEPENDENT ZINC PROTEASE DOMAIN-CONTAINING PROTEIN-RELATED"/>
    <property type="match status" value="1"/>
</dbReference>
<evidence type="ECO:0000313" key="2">
    <source>
        <dbReference type="EMBL" id="REA62188.1"/>
    </source>
</evidence>
<feature type="domain" description="Retropepsin-like aspartic endopeptidase" evidence="1">
    <location>
        <begin position="8"/>
        <end position="138"/>
    </location>
</feature>
<evidence type="ECO:0000313" key="3">
    <source>
        <dbReference type="Proteomes" id="UP000256373"/>
    </source>
</evidence>
<proteinExistence type="predicted"/>
<dbReference type="OrthoDB" id="9782977at2"/>
<dbReference type="SUPFAM" id="SSF50630">
    <property type="entry name" value="Acid proteases"/>
    <property type="match status" value="1"/>
</dbReference>